<evidence type="ECO:0000256" key="4">
    <source>
        <dbReference type="ARBA" id="ARBA00022692"/>
    </source>
</evidence>
<evidence type="ECO:0000256" key="5">
    <source>
        <dbReference type="ARBA" id="ARBA00022989"/>
    </source>
</evidence>
<dbReference type="PROSITE" id="PS50928">
    <property type="entry name" value="ABC_TM1"/>
    <property type="match status" value="1"/>
</dbReference>
<feature type="transmembrane region" description="Helical" evidence="10">
    <location>
        <begin position="120"/>
        <end position="146"/>
    </location>
</feature>
<dbReference type="InterPro" id="IPR000515">
    <property type="entry name" value="MetI-like"/>
</dbReference>
<keyword evidence="5 10" id="KW-1133">Transmembrane helix</keyword>
<comment type="subunit">
    <text evidence="2">The complex is composed of two ATP-binding proteins (CysA), two transmembrane proteins (CysT and CysW) and a solute-binding protein (CysP).</text>
</comment>
<gene>
    <name evidence="12" type="primary">cysW</name>
    <name evidence="12" type="ORF">HLB44_04895</name>
</gene>
<evidence type="ECO:0000256" key="9">
    <source>
        <dbReference type="SAM" id="MobiDB-lite"/>
    </source>
</evidence>
<dbReference type="PANTHER" id="PTHR30406:SF1">
    <property type="entry name" value="SULFATE TRANSPORT SYSTEM PERMEASE PROTEIN CYSW"/>
    <property type="match status" value="1"/>
</dbReference>
<feature type="transmembrane region" description="Helical" evidence="10">
    <location>
        <begin position="158"/>
        <end position="178"/>
    </location>
</feature>
<comment type="subcellular location">
    <subcellularLocation>
        <location evidence="1">Cell membrane</location>
        <topology evidence="1">Multi-pass membrane protein</topology>
    </subcellularLocation>
</comment>
<feature type="transmembrane region" description="Helical" evidence="10">
    <location>
        <begin position="37"/>
        <end position="59"/>
    </location>
</feature>
<evidence type="ECO:0000259" key="11">
    <source>
        <dbReference type="PROSITE" id="PS50928"/>
    </source>
</evidence>
<evidence type="ECO:0000256" key="6">
    <source>
        <dbReference type="ARBA" id="ARBA00023032"/>
    </source>
</evidence>
<accession>A0ABX2EBN0</accession>
<feature type="transmembrane region" description="Helical" evidence="10">
    <location>
        <begin position="218"/>
        <end position="244"/>
    </location>
</feature>
<keyword evidence="13" id="KW-1185">Reference proteome</keyword>
<evidence type="ECO:0000256" key="3">
    <source>
        <dbReference type="ARBA" id="ARBA00022448"/>
    </source>
</evidence>
<protein>
    <submittedName>
        <fullName evidence="12">Sulfate ABC transporter permease subunit CysW</fullName>
    </submittedName>
</protein>
<dbReference type="CDD" id="cd06261">
    <property type="entry name" value="TM_PBP2"/>
    <property type="match status" value="1"/>
</dbReference>
<comment type="caution">
    <text evidence="12">The sequence shown here is derived from an EMBL/GenBank/DDBJ whole genome shotgun (WGS) entry which is preliminary data.</text>
</comment>
<dbReference type="SUPFAM" id="SSF161098">
    <property type="entry name" value="MetI-like"/>
    <property type="match status" value="1"/>
</dbReference>
<feature type="transmembrane region" description="Helical" evidence="10">
    <location>
        <begin position="86"/>
        <end position="108"/>
    </location>
</feature>
<dbReference type="Pfam" id="PF00528">
    <property type="entry name" value="BPD_transp_1"/>
    <property type="match status" value="1"/>
</dbReference>
<dbReference type="Gene3D" id="1.10.3720.10">
    <property type="entry name" value="MetI-like"/>
    <property type="match status" value="1"/>
</dbReference>
<evidence type="ECO:0000256" key="2">
    <source>
        <dbReference type="ARBA" id="ARBA00011779"/>
    </source>
</evidence>
<dbReference type="PANTHER" id="PTHR30406">
    <property type="entry name" value="SULFATE TRANSPORT SYSTEM PERMEASE PROTEIN"/>
    <property type="match status" value="1"/>
</dbReference>
<evidence type="ECO:0000313" key="13">
    <source>
        <dbReference type="Proteomes" id="UP000737171"/>
    </source>
</evidence>
<evidence type="ECO:0000256" key="10">
    <source>
        <dbReference type="SAM" id="Phobius"/>
    </source>
</evidence>
<dbReference type="NCBIfam" id="TIGR00969">
    <property type="entry name" value="3a0106s02"/>
    <property type="match status" value="1"/>
</dbReference>
<dbReference type="InterPro" id="IPR011866">
    <property type="entry name" value="CysW_permease"/>
</dbReference>
<keyword evidence="3" id="KW-0813">Transport</keyword>
<dbReference type="NCBIfam" id="TIGR02140">
    <property type="entry name" value="permease_CysW"/>
    <property type="match status" value="1"/>
</dbReference>
<organism evidence="12 13">
    <name type="scientific">Pseudaquabacterium terrae</name>
    <dbReference type="NCBI Taxonomy" id="2732868"/>
    <lineage>
        <taxon>Bacteria</taxon>
        <taxon>Pseudomonadati</taxon>
        <taxon>Pseudomonadota</taxon>
        <taxon>Betaproteobacteria</taxon>
        <taxon>Burkholderiales</taxon>
        <taxon>Sphaerotilaceae</taxon>
        <taxon>Pseudaquabacterium</taxon>
    </lineage>
</organism>
<proteinExistence type="predicted"/>
<dbReference type="EMBL" id="JABRWJ010000001">
    <property type="protein sequence ID" value="NRF66315.1"/>
    <property type="molecule type" value="Genomic_DNA"/>
</dbReference>
<feature type="domain" description="ABC transmembrane type-1" evidence="11">
    <location>
        <begin position="82"/>
        <end position="285"/>
    </location>
</feature>
<dbReference type="InterPro" id="IPR005667">
    <property type="entry name" value="Sulph_transpt2"/>
</dbReference>
<evidence type="ECO:0000256" key="1">
    <source>
        <dbReference type="ARBA" id="ARBA00004651"/>
    </source>
</evidence>
<dbReference type="InterPro" id="IPR035906">
    <property type="entry name" value="MetI-like_sf"/>
</dbReference>
<feature type="region of interest" description="Disordered" evidence="9">
    <location>
        <begin position="1"/>
        <end position="25"/>
    </location>
</feature>
<keyword evidence="7 10" id="KW-0472">Membrane</keyword>
<comment type="function">
    <text evidence="8">Part of the ABC transporter complex CysAWTP (TC 3.A.1.6.1) involved in sulfate/thiosulfate import. Probably responsible for the translocation of the substrate across the membrane.</text>
</comment>
<feature type="transmembrane region" description="Helical" evidence="10">
    <location>
        <begin position="264"/>
        <end position="288"/>
    </location>
</feature>
<sequence>MNTVALSRPVASATDGRSLSPSAMRHPTAEPAWVRRLLIGIALAFLTLFLFLPLAAVFFEAFKKGVGVYLAAITEPDAWEAVKLTLIAAGISVPLNAIFGVAAAWCIAKFDFKGKSLLLTLIDLPFSVSPVIAGLIYVLVFGLQGWFGEWLRDHDLKIIFAVPGIVLATLFVTFPFVARELIPLMQAQGREQEEAATVLGASGWQLFRRITLPNIKWALLYGVILCNARAMGEFGAVSVVSGHIRGQTNTLPLHIEILYNEYQFAAAFAVASLLALLALVTLVLKLAVERRVQQQMKAAKAEVKT</sequence>
<reference evidence="12 13" key="1">
    <citation type="submission" date="2020-05" db="EMBL/GenBank/DDBJ databases">
        <title>Aquincola sp. isolate from soil.</title>
        <authorList>
            <person name="Han J."/>
            <person name="Kim D.-U."/>
        </authorList>
    </citation>
    <scope>NUCLEOTIDE SEQUENCE [LARGE SCALE GENOMIC DNA]</scope>
    <source>
        <strain evidence="12 13">S2</strain>
    </source>
</reference>
<evidence type="ECO:0000313" key="12">
    <source>
        <dbReference type="EMBL" id="NRF66315.1"/>
    </source>
</evidence>
<evidence type="ECO:0000256" key="7">
    <source>
        <dbReference type="ARBA" id="ARBA00023136"/>
    </source>
</evidence>
<evidence type="ECO:0000256" key="8">
    <source>
        <dbReference type="ARBA" id="ARBA00025323"/>
    </source>
</evidence>
<keyword evidence="4 10" id="KW-0812">Transmembrane</keyword>
<name>A0ABX2EBN0_9BURK</name>
<keyword evidence="6" id="KW-0764">Sulfate transport</keyword>
<dbReference type="Proteomes" id="UP000737171">
    <property type="component" value="Unassembled WGS sequence"/>
</dbReference>